<dbReference type="AlphaFoldDB" id="R7S4K7"/>
<dbReference type="eggNOG" id="ENOG502QVAM">
    <property type="taxonomic scope" value="Eukaryota"/>
</dbReference>
<dbReference type="EMBL" id="JH687556">
    <property type="protein sequence ID" value="EIN04181.1"/>
    <property type="molecule type" value="Genomic_DNA"/>
</dbReference>
<dbReference type="GO" id="GO:0016491">
    <property type="term" value="F:oxidoreductase activity"/>
    <property type="evidence" value="ECO:0007669"/>
    <property type="project" value="UniProtKB-KW"/>
</dbReference>
<evidence type="ECO:0000256" key="1">
    <source>
        <dbReference type="ARBA" id="ARBA00001974"/>
    </source>
</evidence>
<evidence type="ECO:0000256" key="4">
    <source>
        <dbReference type="ARBA" id="ARBA00022827"/>
    </source>
</evidence>
<keyword evidence="4" id="KW-0274">FAD</keyword>
<evidence type="ECO:0000256" key="2">
    <source>
        <dbReference type="ARBA" id="ARBA00005466"/>
    </source>
</evidence>
<dbReference type="PROSITE" id="PS51387">
    <property type="entry name" value="FAD_PCMH"/>
    <property type="match status" value="1"/>
</dbReference>
<feature type="domain" description="FAD-binding PCMH-type" evidence="6">
    <location>
        <begin position="35"/>
        <end position="205"/>
    </location>
</feature>
<dbReference type="InterPro" id="IPR050416">
    <property type="entry name" value="FAD-linked_Oxidoreductase"/>
</dbReference>
<dbReference type="InterPro" id="IPR016166">
    <property type="entry name" value="FAD-bd_PCMH"/>
</dbReference>
<reference evidence="8" key="1">
    <citation type="journal article" date="2012" name="Science">
        <title>The Paleozoic origin of enzymatic lignin decomposition reconstructed from 31 fungal genomes.</title>
        <authorList>
            <person name="Floudas D."/>
            <person name="Binder M."/>
            <person name="Riley R."/>
            <person name="Barry K."/>
            <person name="Blanchette R.A."/>
            <person name="Henrissat B."/>
            <person name="Martinez A.T."/>
            <person name="Otillar R."/>
            <person name="Spatafora J.W."/>
            <person name="Yadav J.S."/>
            <person name="Aerts A."/>
            <person name="Benoit I."/>
            <person name="Boyd A."/>
            <person name="Carlson A."/>
            <person name="Copeland A."/>
            <person name="Coutinho P.M."/>
            <person name="de Vries R.P."/>
            <person name="Ferreira P."/>
            <person name="Findley K."/>
            <person name="Foster B."/>
            <person name="Gaskell J."/>
            <person name="Glotzer D."/>
            <person name="Gorecki P."/>
            <person name="Heitman J."/>
            <person name="Hesse C."/>
            <person name="Hori C."/>
            <person name="Igarashi K."/>
            <person name="Jurgens J.A."/>
            <person name="Kallen N."/>
            <person name="Kersten P."/>
            <person name="Kohler A."/>
            <person name="Kuees U."/>
            <person name="Kumar T.K.A."/>
            <person name="Kuo A."/>
            <person name="LaButti K."/>
            <person name="Larrondo L.F."/>
            <person name="Lindquist E."/>
            <person name="Ling A."/>
            <person name="Lombard V."/>
            <person name="Lucas S."/>
            <person name="Lundell T."/>
            <person name="Martin R."/>
            <person name="McLaughlin D.J."/>
            <person name="Morgenstern I."/>
            <person name="Morin E."/>
            <person name="Murat C."/>
            <person name="Nagy L.G."/>
            <person name="Nolan M."/>
            <person name="Ohm R.A."/>
            <person name="Patyshakuliyeva A."/>
            <person name="Rokas A."/>
            <person name="Ruiz-Duenas F.J."/>
            <person name="Sabat G."/>
            <person name="Salamov A."/>
            <person name="Samejima M."/>
            <person name="Schmutz J."/>
            <person name="Slot J.C."/>
            <person name="St John F."/>
            <person name="Stenlid J."/>
            <person name="Sun H."/>
            <person name="Sun S."/>
            <person name="Syed K."/>
            <person name="Tsang A."/>
            <person name="Wiebenga A."/>
            <person name="Young D."/>
            <person name="Pisabarro A."/>
            <person name="Eastwood D.C."/>
            <person name="Martin F."/>
            <person name="Cullen D."/>
            <person name="Grigoriev I.V."/>
            <person name="Hibbett D.S."/>
        </authorList>
    </citation>
    <scope>NUCLEOTIDE SEQUENCE [LARGE SCALE GENOMIC DNA]</scope>
    <source>
        <strain evidence="8">HHB-11173 SS5</strain>
    </source>
</reference>
<evidence type="ECO:0000313" key="7">
    <source>
        <dbReference type="EMBL" id="EIN04181.1"/>
    </source>
</evidence>
<protein>
    <submittedName>
        <fullName evidence="7">FAD-binding domain-containing protein</fullName>
    </submittedName>
</protein>
<evidence type="ECO:0000313" key="8">
    <source>
        <dbReference type="Proteomes" id="UP000054196"/>
    </source>
</evidence>
<dbReference type="InterPro" id="IPR036318">
    <property type="entry name" value="FAD-bd_PCMH-like_sf"/>
</dbReference>
<dbReference type="SUPFAM" id="SSF55103">
    <property type="entry name" value="FAD-linked oxidases, C-terminal domain"/>
    <property type="match status" value="1"/>
</dbReference>
<name>R7S4K7_PUNST</name>
<dbReference type="PANTHER" id="PTHR42973:SF39">
    <property type="entry name" value="FAD-BINDING PCMH-TYPE DOMAIN-CONTAINING PROTEIN"/>
    <property type="match status" value="1"/>
</dbReference>
<dbReference type="PANTHER" id="PTHR42973">
    <property type="entry name" value="BINDING OXIDOREDUCTASE, PUTATIVE (AFU_ORTHOLOGUE AFUA_1G17690)-RELATED"/>
    <property type="match status" value="1"/>
</dbReference>
<accession>R7S4K7</accession>
<proteinExistence type="inferred from homology"/>
<keyword evidence="3" id="KW-0285">Flavoprotein</keyword>
<dbReference type="GO" id="GO:0071949">
    <property type="term" value="F:FAD binding"/>
    <property type="evidence" value="ECO:0007669"/>
    <property type="project" value="InterPro"/>
</dbReference>
<dbReference type="HOGENOM" id="CLU_018354_10_0_1"/>
<sequence length="462" mass="50729">MATLNTIYSLFRKDQVFAPEDGEAYRESIRRWAENAERNAQFVVFVESAADVSKAITFATKHNLDIAIKGGGHSCSGASSSEGLVIDMGRLNSVRVDEAQKRVIVGGGALWADVDVESAKYGLAAVAGTVNHTGVGGFTLGGGYGWLTPKYGLAIDNLVEAEVVLADGSIVSCSEEKEPDLFWAIRGAGSNFGAVTSFTFRAHPQKSTVWAGLIIYPPTALAAVWKAAETWVKTAGEDSSLHLFMACPPPAHKPTVVAVPFFNGSAEEGKKKFGAFYDIEIVKDLTREMPYSEVNGAQNMLATHGDRKAFKSTVMTSFDPARYQEVFNKYSQIVTAHPEAHDTVIMYELHPFEKVAAVPNTATSFANRGEWYNINFAARWKSPELDDTMRAWAGEQVKYLRSRSENDTHAKLAGTRAYANYGLGDEKVRDIFGDNYDRLAELKVKYDPDNVFHKWYPVASQS</sequence>
<evidence type="ECO:0000256" key="3">
    <source>
        <dbReference type="ARBA" id="ARBA00022630"/>
    </source>
</evidence>
<organism evidence="7 8">
    <name type="scientific">Punctularia strigosozonata (strain HHB-11173)</name>
    <name type="common">White-rot fungus</name>
    <dbReference type="NCBI Taxonomy" id="741275"/>
    <lineage>
        <taxon>Eukaryota</taxon>
        <taxon>Fungi</taxon>
        <taxon>Dikarya</taxon>
        <taxon>Basidiomycota</taxon>
        <taxon>Agaricomycotina</taxon>
        <taxon>Agaricomycetes</taxon>
        <taxon>Corticiales</taxon>
        <taxon>Punctulariaceae</taxon>
        <taxon>Punctularia</taxon>
    </lineage>
</organism>
<dbReference type="InterPro" id="IPR016167">
    <property type="entry name" value="FAD-bd_PCMH_sub1"/>
</dbReference>
<comment type="similarity">
    <text evidence="2">Belongs to the oxygen-dependent FAD-linked oxidoreductase family.</text>
</comment>
<dbReference type="KEGG" id="psq:PUNSTDRAFT_138907"/>
<dbReference type="OrthoDB" id="415825at2759"/>
<dbReference type="GeneID" id="18880192"/>
<dbReference type="Pfam" id="PF01565">
    <property type="entry name" value="FAD_binding_4"/>
    <property type="match status" value="1"/>
</dbReference>
<keyword evidence="8" id="KW-1185">Reference proteome</keyword>
<evidence type="ECO:0000256" key="5">
    <source>
        <dbReference type="ARBA" id="ARBA00023002"/>
    </source>
</evidence>
<dbReference type="Gene3D" id="3.30.465.10">
    <property type="match status" value="1"/>
</dbReference>
<dbReference type="Gene3D" id="3.40.462.20">
    <property type="match status" value="1"/>
</dbReference>
<dbReference type="RefSeq" id="XP_007388652.1">
    <property type="nucleotide sequence ID" value="XM_007388590.1"/>
</dbReference>
<dbReference type="InterPro" id="IPR012951">
    <property type="entry name" value="BBE"/>
</dbReference>
<dbReference type="Pfam" id="PF08031">
    <property type="entry name" value="BBE"/>
    <property type="match status" value="1"/>
</dbReference>
<comment type="cofactor">
    <cofactor evidence="1">
        <name>FAD</name>
        <dbReference type="ChEBI" id="CHEBI:57692"/>
    </cofactor>
</comment>
<evidence type="ECO:0000259" key="6">
    <source>
        <dbReference type="PROSITE" id="PS51387"/>
    </source>
</evidence>
<keyword evidence="5" id="KW-0560">Oxidoreductase</keyword>
<dbReference type="InterPro" id="IPR016169">
    <property type="entry name" value="FAD-bd_PCMH_sub2"/>
</dbReference>
<dbReference type="InterPro" id="IPR006094">
    <property type="entry name" value="Oxid_FAD_bind_N"/>
</dbReference>
<dbReference type="Proteomes" id="UP000054196">
    <property type="component" value="Unassembled WGS sequence"/>
</dbReference>
<dbReference type="OMA" id="VLLYGNY"/>
<dbReference type="Gene3D" id="3.30.43.10">
    <property type="entry name" value="Uridine Diphospho-n-acetylenolpyruvylglucosamine Reductase, domain 2"/>
    <property type="match status" value="1"/>
</dbReference>
<gene>
    <name evidence="7" type="ORF">PUNSTDRAFT_138907</name>
</gene>
<dbReference type="InterPro" id="IPR016164">
    <property type="entry name" value="FAD-linked_Oxase-like_C"/>
</dbReference>
<dbReference type="SUPFAM" id="SSF56176">
    <property type="entry name" value="FAD-binding/transporter-associated domain-like"/>
    <property type="match status" value="1"/>
</dbReference>